<evidence type="ECO:0000256" key="4">
    <source>
        <dbReference type="SAM" id="MobiDB-lite"/>
    </source>
</evidence>
<feature type="domain" description="Peptidase S8/S53" evidence="5">
    <location>
        <begin position="746"/>
        <end position="1009"/>
    </location>
</feature>
<dbReference type="GO" id="GO:0006508">
    <property type="term" value="P:proteolysis"/>
    <property type="evidence" value="ECO:0007669"/>
    <property type="project" value="UniProtKB-KW"/>
</dbReference>
<keyword evidence="1 6" id="KW-0645">Protease</keyword>
<gene>
    <name evidence="6" type="ORF">CH63R_00340</name>
</gene>
<dbReference type="AlphaFoldDB" id="A0A1B7YSY4"/>
<evidence type="ECO:0000256" key="3">
    <source>
        <dbReference type="ARBA" id="ARBA00022825"/>
    </source>
</evidence>
<keyword evidence="2" id="KW-0378">Hydrolase</keyword>
<dbReference type="PRINTS" id="PR00723">
    <property type="entry name" value="SUBTILISIN"/>
</dbReference>
<dbReference type="InterPro" id="IPR000209">
    <property type="entry name" value="Peptidase_S8/S53_dom"/>
</dbReference>
<dbReference type="Gene3D" id="3.40.50.200">
    <property type="entry name" value="Peptidase S8/S53 domain"/>
    <property type="match status" value="1"/>
</dbReference>
<comment type="caution">
    <text evidence="6">The sequence shown here is derived from an EMBL/GenBank/DDBJ whole genome shotgun (WGS) entry which is preliminary data.</text>
</comment>
<evidence type="ECO:0000259" key="5">
    <source>
        <dbReference type="Pfam" id="PF00082"/>
    </source>
</evidence>
<protein>
    <submittedName>
        <fullName evidence="6">Intracellular serine protease</fullName>
    </submittedName>
</protein>
<organism evidence="6 7">
    <name type="scientific">Colletotrichum higginsianum (strain IMI 349063)</name>
    <name type="common">Crucifer anthracnose fungus</name>
    <dbReference type="NCBI Taxonomy" id="759273"/>
    <lineage>
        <taxon>Eukaryota</taxon>
        <taxon>Fungi</taxon>
        <taxon>Dikarya</taxon>
        <taxon>Ascomycota</taxon>
        <taxon>Pezizomycotina</taxon>
        <taxon>Sordariomycetes</taxon>
        <taxon>Hypocreomycetidae</taxon>
        <taxon>Glomerellales</taxon>
        <taxon>Glomerellaceae</taxon>
        <taxon>Colletotrichum</taxon>
        <taxon>Colletotrichum destructivum species complex</taxon>
    </lineage>
</organism>
<name>A0A1B7YSY4_COLHI</name>
<dbReference type="InterPro" id="IPR015500">
    <property type="entry name" value="Peptidase_S8_subtilisin-rel"/>
</dbReference>
<dbReference type="SUPFAM" id="SSF52743">
    <property type="entry name" value="Subtilisin-like"/>
    <property type="match status" value="1"/>
</dbReference>
<dbReference type="OrthoDB" id="5093543at2759"/>
<dbReference type="InterPro" id="IPR036852">
    <property type="entry name" value="Peptidase_S8/S53_dom_sf"/>
</dbReference>
<dbReference type="GeneID" id="28859422"/>
<sequence>MESSPEYNFDQIVGHIRSEIDEIKQLERKGLASEKKQCVEKLIVFVEDNNEGLFRDDGHTVLHRFLYDGSMAENCPPEVFRAILFYRPECILMYDDKEVPLVEFIRRRSETMTRAIIEFMASDVKSFSLAKLCEEVEDLFPDDYGMKERGREVVQAAFDFYDKGQLLPLDIELLEMLVRLATPDMLRKGLGSELSPLEQALRYDVSVKQPGRQLALVRLILDKCEESINDVVNERAKLKVGPGKTEVSPCKRSVYQWHVATRESWHRRRDEQMQSDANGITRPAGPQQANTNGGLLEERQRMKGTLLSKPGPPPGKLYSIPGINSTAPMSRSEDASTSKHSRGLSSNLRPGPSKQHAIQAGQEKEGQHRPLQPRIGPMNRRMASETRVTKQEIDAADDASKSVLRELGLRFLRWTLFNRGSGDVTLEETMQSFFGTEKQHYYFAMDLTKVYQDMTEPLVKSYFSQRKHYHVLRHVVLPRARILLENESDKSTQLRYTDQLQFFRWFRSWGVEKILKVVVDDRAHPHRDEEIEEVLAGLRGKEPLHQRSFDVEVLDWRKEDLCPEVIRTAAPQVRELHLYWSGRNSVLRGWSEPEGLPLLESLRTVYLYYTQPSVSKRRVDVNVAAFIERMMQPRPRSKGIARGVHDEVLVKLPQRQPTLTPTSLARQMTRTSLTETQDPDNLLPKITIHDMGQLTVAGLSTSAGTAGLGTGAVEQPWFKYVEDFVSMIPPLPDSAYNAGSPHLRRVRVALIDDGIDIFDKGMRTLQPRFREGQSFDQTMPDGPNPVYSSVSGHGTFMAKSILRICPFADIVPYRLTTIPDPTGKILRPEPGSAAKAIRAAIFQGVDIISMSWTIRKDDSEFNKPGMSELRRVVADARTARRRIPIMFCAASDDGNQARGGQHGKEELPRDMDKDIFCIGAADSSGQVWPKVTDQSGLHFIFPGVDIKDVTAGDDGVDGTGTGTGIGIGIGTGAGNSQLHDLLSGGSNNGRTGSSVATALAAGLAALLIHCTKLGLYYTREWRHNADRAASAETIIQPTLVDQIASFAGMKSALDRLSTDSRSGTRYANPTEVFGRATQGLKEYEARGGTENNLPDSLGPIATLCRNLCEA</sequence>
<dbReference type="KEGG" id="chig:CH63R_00340"/>
<reference evidence="7" key="1">
    <citation type="journal article" date="2017" name="BMC Genomics">
        <title>Gapless genome assembly of Colletotrichum higginsianum reveals chromosome structure and association of transposable elements with secondary metabolite gene clusters.</title>
        <authorList>
            <person name="Dallery J.-F."/>
            <person name="Lapalu N."/>
            <person name="Zampounis A."/>
            <person name="Pigne S."/>
            <person name="Luyten I."/>
            <person name="Amselem J."/>
            <person name="Wittenberg A.H.J."/>
            <person name="Zhou S."/>
            <person name="de Queiroz M.V."/>
            <person name="Robin G.P."/>
            <person name="Auger A."/>
            <person name="Hainaut M."/>
            <person name="Henrissat B."/>
            <person name="Kim K.-T."/>
            <person name="Lee Y.-H."/>
            <person name="Lespinet O."/>
            <person name="Schwartz D.C."/>
            <person name="Thon M.R."/>
            <person name="O'Connell R.J."/>
        </authorList>
    </citation>
    <scope>NUCLEOTIDE SEQUENCE [LARGE SCALE GENOMIC DNA]</scope>
    <source>
        <strain evidence="7">IMI 349063</strain>
    </source>
</reference>
<dbReference type="Proteomes" id="UP000092177">
    <property type="component" value="Chromosome 1"/>
</dbReference>
<dbReference type="Pfam" id="PF00082">
    <property type="entry name" value="Peptidase_S8"/>
    <property type="match status" value="1"/>
</dbReference>
<dbReference type="EMBL" id="LTAN01000001">
    <property type="protein sequence ID" value="OBR15160.1"/>
    <property type="molecule type" value="Genomic_DNA"/>
</dbReference>
<evidence type="ECO:0000256" key="2">
    <source>
        <dbReference type="ARBA" id="ARBA00022801"/>
    </source>
</evidence>
<proteinExistence type="predicted"/>
<evidence type="ECO:0000256" key="1">
    <source>
        <dbReference type="ARBA" id="ARBA00022670"/>
    </source>
</evidence>
<feature type="region of interest" description="Disordered" evidence="4">
    <location>
        <begin position="264"/>
        <end position="292"/>
    </location>
</feature>
<feature type="region of interest" description="Disordered" evidence="4">
    <location>
        <begin position="305"/>
        <end position="383"/>
    </location>
</feature>
<dbReference type="VEuPathDB" id="FungiDB:CH63R_00340"/>
<dbReference type="GO" id="GO:0004252">
    <property type="term" value="F:serine-type endopeptidase activity"/>
    <property type="evidence" value="ECO:0007669"/>
    <property type="project" value="InterPro"/>
</dbReference>
<dbReference type="RefSeq" id="XP_018163677.1">
    <property type="nucleotide sequence ID" value="XM_018295315.1"/>
</dbReference>
<accession>A0A1B7YSY4</accession>
<keyword evidence="3" id="KW-0720">Serine protease</keyword>
<keyword evidence="7" id="KW-1185">Reference proteome</keyword>
<evidence type="ECO:0000313" key="6">
    <source>
        <dbReference type="EMBL" id="OBR15160.1"/>
    </source>
</evidence>
<evidence type="ECO:0000313" key="7">
    <source>
        <dbReference type="Proteomes" id="UP000092177"/>
    </source>
</evidence>